<proteinExistence type="predicted"/>
<feature type="coiled-coil region" evidence="1">
    <location>
        <begin position="336"/>
        <end position="367"/>
    </location>
</feature>
<organism evidence="3 4">
    <name type="scientific">Pseudomonas fluorescens HK44</name>
    <dbReference type="NCBI Taxonomy" id="1042209"/>
    <lineage>
        <taxon>Bacteria</taxon>
        <taxon>Pseudomonadati</taxon>
        <taxon>Pseudomonadota</taxon>
        <taxon>Gammaproteobacteria</taxon>
        <taxon>Pseudomonadales</taxon>
        <taxon>Pseudomonadaceae</taxon>
        <taxon>Pseudomonas</taxon>
    </lineage>
</organism>
<dbReference type="HOGENOM" id="CLU_034463_0_0_6"/>
<keyword evidence="1" id="KW-0175">Coiled coil</keyword>
<dbReference type="PATRIC" id="fig|1042209.11.peg.1861"/>
<dbReference type="InterPro" id="IPR018760">
    <property type="entry name" value="DUF2326"/>
</dbReference>
<comment type="caution">
    <text evidence="3">The sequence shown here is derived from an EMBL/GenBank/DDBJ whole genome shotgun (WGS) entry which is preliminary data.</text>
</comment>
<evidence type="ECO:0000313" key="4">
    <source>
        <dbReference type="Proteomes" id="UP000022611"/>
    </source>
</evidence>
<reference evidence="3 4" key="1">
    <citation type="journal article" date="2011" name="J. Bacteriol.">
        <title>Draft genome sequence of the polycyclic aromatic hydrocarbon-degrading, genetically engineered bioluminescent bioreporter Pseudomonas fluorescens HK44.</title>
        <authorList>
            <person name="Chauhan A."/>
            <person name="Layton A.C."/>
            <person name="Williams D.E."/>
            <person name="Smartt A.E."/>
            <person name="Ripp S."/>
            <person name="Karpinets T.V."/>
            <person name="Brown S.D."/>
            <person name="Sayler G.S."/>
        </authorList>
    </citation>
    <scope>NUCLEOTIDE SEQUENCE [LARGE SCALE GENOMIC DNA]</scope>
    <source>
        <strain evidence="3 4">HK44</strain>
    </source>
</reference>
<feature type="domain" description="DUF2326" evidence="2">
    <location>
        <begin position="452"/>
        <end position="539"/>
    </location>
</feature>
<dbReference type="EMBL" id="AFOY02000008">
    <property type="protein sequence ID" value="EXF95358.1"/>
    <property type="molecule type" value="Genomic_DNA"/>
</dbReference>
<dbReference type="RefSeq" id="WP_024264800.1">
    <property type="nucleotide sequence ID" value="NZ_AFOY02000008.1"/>
</dbReference>
<evidence type="ECO:0000313" key="3">
    <source>
        <dbReference type="EMBL" id="EXF95358.1"/>
    </source>
</evidence>
<dbReference type="Pfam" id="PF10088">
    <property type="entry name" value="DUF2326"/>
    <property type="match status" value="1"/>
</dbReference>
<evidence type="ECO:0000256" key="1">
    <source>
        <dbReference type="SAM" id="Coils"/>
    </source>
</evidence>
<dbReference type="eggNOG" id="COG5293">
    <property type="taxonomic scope" value="Bacteria"/>
</dbReference>
<dbReference type="OrthoDB" id="5140926at2"/>
<sequence length="579" mass="66243">MQLINLSVFDGTVLIRTINFKEGINIITNLGETGNQIGKSTSLRALAFCLGSKFEPLWKDPDNNKVNDKVKEFLTKGDVRFELTLKIASITHTITRVLSKKIGPRRETIIVSSTIDGVVHKSGASFTRELPHLFGYTREQPKFNSIRSKFFRTNRATSNNTLKYLNTYTSDNEYDLIYAFLFDFEFIDSVRQINLIEHQIQLEDNRVRTLLGGLSLETRQEDIYEIDSKISELQIKEDKYDIFESQSYAISELRESRRSVAALTSRIVNLETKLYYNNKTIERYKNNLVEINVGEITALYNEAKSLVPNLSKTLEETIEFHNSIMSRKAAYVEEMSAETSDELDDLRSSLERLLADEKNKVKDLSRDSHVSGLILVEKQMQDLREARGRLAYVISEVELSSKRITDFEKTVEVVKRSIAVHFSDLNSKLDVFNEAYAEITKRLFVTHYNELVVSAGQDGKADFSISNEELNTGDGVPRAAAMAFDMAYVYFVNRFKSKLPAFTVQDYLEVVDEDKLTKLFNFANEKKIQTIVAILNDKLGGFDKKFLEKIPSLNLLRTRSFLNFSKSSFGTEKGAQRRP</sequence>
<dbReference type="Gene3D" id="3.40.50.300">
    <property type="entry name" value="P-loop containing nucleotide triphosphate hydrolases"/>
    <property type="match status" value="1"/>
</dbReference>
<dbReference type="InterPro" id="IPR027417">
    <property type="entry name" value="P-loop_NTPase"/>
</dbReference>
<dbReference type="AlphaFoldDB" id="A0A010SX79"/>
<name>A0A010SX79_PSEFL</name>
<protein>
    <recommendedName>
        <fullName evidence="2">DUF2326 domain-containing protein</fullName>
    </recommendedName>
</protein>
<accession>A0A010SX79</accession>
<dbReference type="Proteomes" id="UP000022611">
    <property type="component" value="Unassembled WGS sequence"/>
</dbReference>
<gene>
    <name evidence="3" type="ORF">HK44_026485</name>
</gene>
<evidence type="ECO:0000259" key="2">
    <source>
        <dbReference type="Pfam" id="PF10088"/>
    </source>
</evidence>